<dbReference type="Proteomes" id="UP001497516">
    <property type="component" value="Chromosome 4"/>
</dbReference>
<evidence type="ECO:0008006" key="4">
    <source>
        <dbReference type="Google" id="ProtNLM"/>
    </source>
</evidence>
<dbReference type="InterPro" id="IPR032675">
    <property type="entry name" value="LRR_dom_sf"/>
</dbReference>
<evidence type="ECO:0000313" key="3">
    <source>
        <dbReference type="Proteomes" id="UP001497516"/>
    </source>
</evidence>
<dbReference type="Pfam" id="PF13855">
    <property type="entry name" value="LRR_8"/>
    <property type="match status" value="2"/>
</dbReference>
<protein>
    <recommendedName>
        <fullName evidence="4">Leucine-rich repeat-containing N-terminal plant-type domain-containing protein</fullName>
    </recommendedName>
</protein>
<evidence type="ECO:0000313" key="2">
    <source>
        <dbReference type="EMBL" id="CAL1385160.1"/>
    </source>
</evidence>
<proteinExistence type="predicted"/>
<accession>A0AAV2EHZ7</accession>
<dbReference type="PRINTS" id="PR00019">
    <property type="entry name" value="LEURICHRPT"/>
</dbReference>
<sequence length="414" mass="44619">MAQLAASLLFLISTSLFLHTTSALTEVGDLKGLKSLQEAWRNTTPPNWLGNDPCGSSRRGWDGVTCTNSRVTSLQLSGMGLKGYLPSGIALLPELRTLDLSFNKGLEGPLPPSIGNLRNLTTLILAGCNFSGPIPATVGSLTSLTILSLEYNAFTGQIPTEIGNLTNLSWLDLSYNQLVGNIPVSTADTPGLDSLLKLRHFHLEKNYLSGTIPHRLFSSATTLVSLLLDGNSLTGSIPSSLGLVQHLEVIRLDRNRLTGTVPSSLSNLTNLDELNLSNNVLSGPFPNLTGTNHLGFLDLSNNSFDVSSFPSWLSTLKLLSTISLENIQLRGQVPFEMFSLPKIQIVKLMRNKLNGTLDIGPTHSNRLQLVNLQNNSISDYMIRPEANNVDVKLSGNPICNGTTPGPTPSYCMVS</sequence>
<dbReference type="Gene3D" id="3.80.10.10">
    <property type="entry name" value="Ribonuclease Inhibitor"/>
    <property type="match status" value="3"/>
</dbReference>
<evidence type="ECO:0000256" key="1">
    <source>
        <dbReference type="SAM" id="SignalP"/>
    </source>
</evidence>
<organism evidence="2 3">
    <name type="scientific">Linum trigynum</name>
    <dbReference type="NCBI Taxonomy" id="586398"/>
    <lineage>
        <taxon>Eukaryota</taxon>
        <taxon>Viridiplantae</taxon>
        <taxon>Streptophyta</taxon>
        <taxon>Embryophyta</taxon>
        <taxon>Tracheophyta</taxon>
        <taxon>Spermatophyta</taxon>
        <taxon>Magnoliopsida</taxon>
        <taxon>eudicotyledons</taxon>
        <taxon>Gunneridae</taxon>
        <taxon>Pentapetalae</taxon>
        <taxon>rosids</taxon>
        <taxon>fabids</taxon>
        <taxon>Malpighiales</taxon>
        <taxon>Linaceae</taxon>
        <taxon>Linum</taxon>
    </lineage>
</organism>
<dbReference type="InterPro" id="IPR052595">
    <property type="entry name" value="LRRC69/RLP"/>
</dbReference>
<reference evidence="2 3" key="1">
    <citation type="submission" date="2024-04" db="EMBL/GenBank/DDBJ databases">
        <authorList>
            <person name="Fracassetti M."/>
        </authorList>
    </citation>
    <scope>NUCLEOTIDE SEQUENCE [LARGE SCALE GENOMIC DNA]</scope>
</reference>
<keyword evidence="1" id="KW-0732">Signal</keyword>
<dbReference type="PANTHER" id="PTHR48057:SF7">
    <property type="entry name" value="LEUCINE-RICH REPEAT SERINE_THREONINE-PROTEIN KINASE 1"/>
    <property type="match status" value="1"/>
</dbReference>
<feature type="chain" id="PRO_5043527959" description="Leucine-rich repeat-containing N-terminal plant-type domain-containing protein" evidence="1">
    <location>
        <begin position="24"/>
        <end position="414"/>
    </location>
</feature>
<dbReference type="InterPro" id="IPR001611">
    <property type="entry name" value="Leu-rich_rpt"/>
</dbReference>
<name>A0AAV2EHZ7_9ROSI</name>
<dbReference type="FunFam" id="3.80.10.10:FF:000542">
    <property type="entry name" value="Leucine-rich repeat protein kinase family protein"/>
    <property type="match status" value="1"/>
</dbReference>
<dbReference type="EMBL" id="OZ034817">
    <property type="protein sequence ID" value="CAL1385160.1"/>
    <property type="molecule type" value="Genomic_DNA"/>
</dbReference>
<dbReference type="Pfam" id="PF00560">
    <property type="entry name" value="LRR_1"/>
    <property type="match status" value="2"/>
</dbReference>
<keyword evidence="3" id="KW-1185">Reference proteome</keyword>
<dbReference type="PANTHER" id="PTHR48057">
    <property type="entry name" value="LEUCINE-RICH REPEAT SERINE/THREONINE-PROTEIN KINASE 1"/>
    <property type="match status" value="1"/>
</dbReference>
<dbReference type="SUPFAM" id="SSF52058">
    <property type="entry name" value="L domain-like"/>
    <property type="match status" value="1"/>
</dbReference>
<gene>
    <name evidence="2" type="ORF">LTRI10_LOCUS26318</name>
</gene>
<dbReference type="FunFam" id="3.80.10.10:FF:000363">
    <property type="entry name" value="Leucine-rich repeat family protein"/>
    <property type="match status" value="1"/>
</dbReference>
<dbReference type="AlphaFoldDB" id="A0AAV2EHZ7"/>
<feature type="signal peptide" evidence="1">
    <location>
        <begin position="1"/>
        <end position="23"/>
    </location>
</feature>